<dbReference type="eggNOG" id="COG0406">
    <property type="taxonomic scope" value="Bacteria"/>
</dbReference>
<dbReference type="CDD" id="cd07067">
    <property type="entry name" value="HP_PGM_like"/>
    <property type="match status" value="1"/>
</dbReference>
<dbReference type="InterPro" id="IPR029033">
    <property type="entry name" value="His_PPase_superfam"/>
</dbReference>
<accession>F0SCC4</accession>
<dbReference type="GO" id="GO:0004331">
    <property type="term" value="F:fructose-2,6-bisphosphate 2-phosphatase activity"/>
    <property type="evidence" value="ECO:0007669"/>
    <property type="project" value="TreeGrafter"/>
</dbReference>
<sequence length="213" mass="24676">MSTTDKKKIYIIRHGETDYNKAGLVQGRGIDADLNEKGRAQGRAFFEFYKSVPFDKVYTSKLKRTHQTVRDFLAIPLPWEQLPGLDEMDWGKHEGQSISTEIRNEFEKIVEAWNSGDYSVKPQGGESPLDVYARQEEAMNYIVSEEKENEKTILICMHGRAIRLLLCQLTGRPLKEMDHFPHQNTSLYILNYADGKYEIETFNSLEHLELIKD</sequence>
<dbReference type="PIRSF" id="PIRSF000709">
    <property type="entry name" value="6PFK_2-Ptase"/>
    <property type="match status" value="1"/>
</dbReference>
<keyword evidence="1" id="KW-0378">Hydrolase</keyword>
<dbReference type="Proteomes" id="UP000000310">
    <property type="component" value="Chromosome"/>
</dbReference>
<organism evidence="4 5">
    <name type="scientific">Pseudopedobacter saltans (strain ATCC 51119 / DSM 12145 / JCM 21818 / CCUG 39354 / LMG 10337 / NBRC 100064 / NCIMB 13643)</name>
    <name type="common">Pedobacter saltans</name>
    <dbReference type="NCBI Taxonomy" id="762903"/>
    <lineage>
        <taxon>Bacteria</taxon>
        <taxon>Pseudomonadati</taxon>
        <taxon>Bacteroidota</taxon>
        <taxon>Sphingobacteriia</taxon>
        <taxon>Sphingobacteriales</taxon>
        <taxon>Sphingobacteriaceae</taxon>
        <taxon>Pseudopedobacter</taxon>
    </lineage>
</organism>
<evidence type="ECO:0000256" key="3">
    <source>
        <dbReference type="PIRSR" id="PIRSR613078-2"/>
    </source>
</evidence>
<evidence type="ECO:0000313" key="5">
    <source>
        <dbReference type="Proteomes" id="UP000000310"/>
    </source>
</evidence>
<evidence type="ECO:0000256" key="1">
    <source>
        <dbReference type="ARBA" id="ARBA00022801"/>
    </source>
</evidence>
<keyword evidence="5" id="KW-1185">Reference proteome</keyword>
<dbReference type="GO" id="GO:0005829">
    <property type="term" value="C:cytosol"/>
    <property type="evidence" value="ECO:0007669"/>
    <property type="project" value="TreeGrafter"/>
</dbReference>
<proteinExistence type="predicted"/>
<dbReference type="RefSeq" id="WP_013632220.1">
    <property type="nucleotide sequence ID" value="NC_015177.1"/>
</dbReference>
<dbReference type="SMART" id="SM00855">
    <property type="entry name" value="PGAM"/>
    <property type="match status" value="1"/>
</dbReference>
<reference evidence="4 5" key="1">
    <citation type="journal article" date="2011" name="Stand. Genomic Sci.">
        <title>Complete genome sequence of the gliding, heparinolytic Pedobacter saltans type strain (113).</title>
        <authorList>
            <person name="Liolios K."/>
            <person name="Sikorski J."/>
            <person name="Lu M."/>
            <person name="Nolan M."/>
            <person name="Lapidus A."/>
            <person name="Lucas S."/>
            <person name="Hammon N."/>
            <person name="Deshpande S."/>
            <person name="Cheng J.F."/>
            <person name="Tapia R."/>
            <person name="Han C."/>
            <person name="Goodwin L."/>
            <person name="Pitluck S."/>
            <person name="Huntemann M."/>
            <person name="Ivanova N."/>
            <person name="Pagani I."/>
            <person name="Mavromatis K."/>
            <person name="Ovchinikova G."/>
            <person name="Pati A."/>
            <person name="Chen A."/>
            <person name="Palaniappan K."/>
            <person name="Land M."/>
            <person name="Hauser L."/>
            <person name="Brambilla E.M."/>
            <person name="Kotsyurbenko O."/>
            <person name="Rohde M."/>
            <person name="Tindall B.J."/>
            <person name="Abt B."/>
            <person name="Goker M."/>
            <person name="Detter J.C."/>
            <person name="Woyke T."/>
            <person name="Bristow J."/>
            <person name="Eisen J.A."/>
            <person name="Markowitz V."/>
            <person name="Hugenholtz P."/>
            <person name="Klenk H.P."/>
            <person name="Kyrpides N.C."/>
        </authorList>
    </citation>
    <scope>NUCLEOTIDE SEQUENCE [LARGE SCALE GENOMIC DNA]</scope>
    <source>
        <strain evidence="5">ATCC 51119 / DSM 12145 / JCM 21818 / LMG 10337 / NBRC 100064 / NCIMB 13643</strain>
    </source>
</reference>
<dbReference type="HOGENOM" id="CLU_033323_9_5_10"/>
<dbReference type="EMBL" id="CP002545">
    <property type="protein sequence ID" value="ADY51721.1"/>
    <property type="molecule type" value="Genomic_DNA"/>
</dbReference>
<dbReference type="InterPro" id="IPR013078">
    <property type="entry name" value="His_Pase_superF_clade-1"/>
</dbReference>
<dbReference type="InterPro" id="IPR001345">
    <property type="entry name" value="PG/BPGM_mutase_AS"/>
</dbReference>
<dbReference type="PANTHER" id="PTHR46517">
    <property type="entry name" value="FRUCTOSE-2,6-BISPHOSPHATASE TIGAR"/>
    <property type="match status" value="1"/>
</dbReference>
<dbReference type="GO" id="GO:0043456">
    <property type="term" value="P:regulation of pentose-phosphate shunt"/>
    <property type="evidence" value="ECO:0007669"/>
    <property type="project" value="TreeGrafter"/>
</dbReference>
<evidence type="ECO:0000313" key="4">
    <source>
        <dbReference type="EMBL" id="ADY51721.1"/>
    </source>
</evidence>
<dbReference type="PANTHER" id="PTHR46517:SF1">
    <property type="entry name" value="FRUCTOSE-2,6-BISPHOSPHATASE TIGAR"/>
    <property type="match status" value="1"/>
</dbReference>
<dbReference type="AlphaFoldDB" id="F0SCC4"/>
<reference evidence="5" key="2">
    <citation type="submission" date="2011-02" db="EMBL/GenBank/DDBJ databases">
        <title>The complete genome of Pedobacter saltans DSM 12145.</title>
        <authorList>
            <consortium name="US DOE Joint Genome Institute (JGI-PGF)"/>
            <person name="Lucas S."/>
            <person name="Copeland A."/>
            <person name="Lapidus A."/>
            <person name="Bruce D."/>
            <person name="Goodwin L."/>
            <person name="Pitluck S."/>
            <person name="Kyrpides N."/>
            <person name="Mavromatis K."/>
            <person name="Pagani I."/>
            <person name="Ivanova N."/>
            <person name="Ovchinnikova G."/>
            <person name="Lu M."/>
            <person name="Detter J.C."/>
            <person name="Han C."/>
            <person name="Land M."/>
            <person name="Hauser L."/>
            <person name="Markowitz V."/>
            <person name="Cheng J.-F."/>
            <person name="Hugenholtz P."/>
            <person name="Woyke T."/>
            <person name="Wu D."/>
            <person name="Tindall B."/>
            <person name="Pomrenke H.G."/>
            <person name="Brambilla E."/>
            <person name="Klenk H.-P."/>
            <person name="Eisen J.A."/>
        </authorList>
    </citation>
    <scope>NUCLEOTIDE SEQUENCE [LARGE SCALE GENOMIC DNA]</scope>
    <source>
        <strain evidence="5">ATCC 51119 / DSM 12145 / JCM 21818 / LMG 10337 / NBRC 100064 / NCIMB 13643</strain>
    </source>
</reference>
<dbReference type="SUPFAM" id="SSF53254">
    <property type="entry name" value="Phosphoglycerate mutase-like"/>
    <property type="match status" value="1"/>
</dbReference>
<dbReference type="OrthoDB" id="9782128at2"/>
<feature type="binding site" evidence="3">
    <location>
        <position position="64"/>
    </location>
    <ligand>
        <name>substrate</name>
    </ligand>
</feature>
<dbReference type="GO" id="GO:0045820">
    <property type="term" value="P:negative regulation of glycolytic process"/>
    <property type="evidence" value="ECO:0007669"/>
    <property type="project" value="TreeGrafter"/>
</dbReference>
<protein>
    <submittedName>
        <fullName evidence="4">Phosphoglycerate mutase</fullName>
    </submittedName>
</protein>
<dbReference type="STRING" id="762903.Pedsa_1152"/>
<feature type="active site" description="Proton donor/acceptor" evidence="2">
    <location>
        <position position="87"/>
    </location>
</feature>
<feature type="binding site" evidence="3">
    <location>
        <begin position="13"/>
        <end position="20"/>
    </location>
    <ligand>
        <name>substrate</name>
    </ligand>
</feature>
<dbReference type="KEGG" id="psn:Pedsa_1152"/>
<dbReference type="InterPro" id="IPR051695">
    <property type="entry name" value="Phosphoglycerate_Mutase"/>
</dbReference>
<dbReference type="PROSITE" id="PS00175">
    <property type="entry name" value="PG_MUTASE"/>
    <property type="match status" value="1"/>
</dbReference>
<evidence type="ECO:0000256" key="2">
    <source>
        <dbReference type="PIRSR" id="PIRSR613078-1"/>
    </source>
</evidence>
<feature type="active site" description="Tele-phosphohistidine intermediate" evidence="2">
    <location>
        <position position="14"/>
    </location>
</feature>
<gene>
    <name evidence="4" type="ordered locus">Pedsa_1152</name>
</gene>
<dbReference type="Gene3D" id="3.40.50.1240">
    <property type="entry name" value="Phosphoglycerate mutase-like"/>
    <property type="match status" value="1"/>
</dbReference>
<name>F0SCC4_PSESL</name>
<dbReference type="Pfam" id="PF00300">
    <property type="entry name" value="His_Phos_1"/>
    <property type="match status" value="1"/>
</dbReference>